<dbReference type="Proteomes" id="UP000249590">
    <property type="component" value="Unassembled WGS sequence"/>
</dbReference>
<dbReference type="InterPro" id="IPR036188">
    <property type="entry name" value="FAD/NAD-bd_sf"/>
</dbReference>
<organism evidence="3 4">
    <name type="scientific">Acuticoccus sediminis</name>
    <dbReference type="NCBI Taxonomy" id="2184697"/>
    <lineage>
        <taxon>Bacteria</taxon>
        <taxon>Pseudomonadati</taxon>
        <taxon>Pseudomonadota</taxon>
        <taxon>Alphaproteobacteria</taxon>
        <taxon>Hyphomicrobiales</taxon>
        <taxon>Amorphaceae</taxon>
        <taxon>Acuticoccus</taxon>
    </lineage>
</organism>
<dbReference type="AlphaFoldDB" id="A0A8B2NND2"/>
<keyword evidence="1" id="KW-0560">Oxidoreductase</keyword>
<dbReference type="InterPro" id="IPR050982">
    <property type="entry name" value="Auxin_biosynth/cation_transpt"/>
</dbReference>
<accession>A0A8B2NND2</accession>
<keyword evidence="4" id="KW-1185">Reference proteome</keyword>
<dbReference type="InterPro" id="IPR023753">
    <property type="entry name" value="FAD/NAD-binding_dom"/>
</dbReference>
<dbReference type="EMBL" id="QHHQ01000003">
    <property type="protein sequence ID" value="RAI01196.1"/>
    <property type="molecule type" value="Genomic_DNA"/>
</dbReference>
<dbReference type="Gene3D" id="3.50.50.60">
    <property type="entry name" value="FAD/NAD(P)-binding domain"/>
    <property type="match status" value="1"/>
</dbReference>
<dbReference type="PANTHER" id="PTHR43539">
    <property type="entry name" value="FLAVIN-BINDING MONOOXYGENASE-LIKE PROTEIN (AFU_ORTHOLOGUE AFUA_4G09220)"/>
    <property type="match status" value="1"/>
</dbReference>
<dbReference type="OrthoDB" id="8671611at2"/>
<proteinExistence type="predicted"/>
<protein>
    <submittedName>
        <fullName evidence="3">NAD(P)/FAD-dependent oxidoreductase</fullName>
    </submittedName>
</protein>
<name>A0A8B2NND2_9HYPH</name>
<dbReference type="PANTHER" id="PTHR43539:SF91">
    <property type="entry name" value="FAD-DEPENDENT URATE HYDROXYLASE"/>
    <property type="match status" value="1"/>
</dbReference>
<comment type="caution">
    <text evidence="3">The sequence shown here is derived from an EMBL/GenBank/DDBJ whole genome shotgun (WGS) entry which is preliminary data.</text>
</comment>
<evidence type="ECO:0000313" key="3">
    <source>
        <dbReference type="EMBL" id="RAI01196.1"/>
    </source>
</evidence>
<dbReference type="SUPFAM" id="SSF51905">
    <property type="entry name" value="FAD/NAD(P)-binding domain"/>
    <property type="match status" value="1"/>
</dbReference>
<evidence type="ECO:0000313" key="4">
    <source>
        <dbReference type="Proteomes" id="UP000249590"/>
    </source>
</evidence>
<dbReference type="RefSeq" id="WP_111347872.1">
    <property type="nucleotide sequence ID" value="NZ_QHHQ01000003.1"/>
</dbReference>
<evidence type="ECO:0000259" key="2">
    <source>
        <dbReference type="Pfam" id="PF07992"/>
    </source>
</evidence>
<feature type="domain" description="FAD/NAD(P)-binding" evidence="2">
    <location>
        <begin position="40"/>
        <end position="255"/>
    </location>
</feature>
<dbReference type="GO" id="GO:0004497">
    <property type="term" value="F:monooxygenase activity"/>
    <property type="evidence" value="ECO:0007669"/>
    <property type="project" value="TreeGrafter"/>
</dbReference>
<dbReference type="PRINTS" id="PR00411">
    <property type="entry name" value="PNDRDTASEI"/>
</dbReference>
<dbReference type="Pfam" id="PF07992">
    <property type="entry name" value="Pyr_redox_2"/>
    <property type="match status" value="1"/>
</dbReference>
<gene>
    <name evidence="3" type="ORF">DLJ53_17445</name>
</gene>
<reference evidence="3 4" key="1">
    <citation type="submission" date="2018-05" db="EMBL/GenBank/DDBJ databases">
        <title>Acuticoccus sediminis sp. nov., isolated from deep-sea sediment of Indian Ocean.</title>
        <authorList>
            <person name="Liu X."/>
            <person name="Lai Q."/>
            <person name="Du Y."/>
            <person name="Sun F."/>
            <person name="Zhang X."/>
            <person name="Wang S."/>
            <person name="Shao Z."/>
        </authorList>
    </citation>
    <scope>NUCLEOTIDE SEQUENCE [LARGE SCALE GENOMIC DNA]</scope>
    <source>
        <strain evidence="3 4">PTG4-2</strain>
    </source>
</reference>
<dbReference type="GO" id="GO:0050660">
    <property type="term" value="F:flavin adenine dinucleotide binding"/>
    <property type="evidence" value="ECO:0007669"/>
    <property type="project" value="TreeGrafter"/>
</dbReference>
<sequence length="478" mass="52920">MTDPLSQLEDEVRRDLARIAHPRQPWLTPKTAPDGTEALDVLVVGAGQGGIATAFGLKRAKVDNVLVIDMAEAGREGPWRTFARMPTLRSPKDYTGPDLEVPSLTYEAWHTARFGADHWQALDLIGREEWAGYLDWVRRMTGARVRNGVELIGIDEAGPLLRATVREAGATRDIHTRRIVLATGQESGGSWHLPPAVEALPAHLRAHTCEDIDFAALEGKTVFVLGAGASAFDNAATALEAGAVVHLFTRRDKVQVIQPYRAITFAGFMRHLADLDDALRWKIMRHVLSLREGFPQHTYDRCARHDTFQLHVGAPWLSARADGDRVVIETPRGTMEGDYVIAGTGIDMDYAARPEFARFGSNIASWADRYQPPVEDADERLGRYPYLNDDFSFAEKHPGETPWISRVHLFAIAATMSFGPSGSSINAMTTAVPRLVSGITRGLFREEAPGFYEELLKYEVPQAVVPEADVIDHRRVKA</sequence>
<evidence type="ECO:0000256" key="1">
    <source>
        <dbReference type="ARBA" id="ARBA00023002"/>
    </source>
</evidence>